<evidence type="ECO:0000313" key="7">
    <source>
        <dbReference type="Proteomes" id="UP000095255"/>
    </source>
</evidence>
<keyword evidence="3 5" id="KW-0808">Transferase</keyword>
<dbReference type="GO" id="GO:0019251">
    <property type="term" value="P:anaerobic cobalamin biosynthetic process"/>
    <property type="evidence" value="ECO:0007669"/>
    <property type="project" value="UniProtKB-UniRule"/>
</dbReference>
<dbReference type="PANTHER" id="PTHR35863">
    <property type="entry name" value="COBALT-PRECORRIN-5B C(1)-METHYLTRANSFERASE"/>
    <property type="match status" value="1"/>
</dbReference>
<keyword evidence="2 5" id="KW-0489">Methyltransferase</keyword>
<evidence type="ECO:0000256" key="3">
    <source>
        <dbReference type="ARBA" id="ARBA00022679"/>
    </source>
</evidence>
<dbReference type="PIRSF" id="PIRSF026782">
    <property type="entry name" value="CbiD"/>
    <property type="match status" value="1"/>
</dbReference>
<evidence type="ECO:0000256" key="4">
    <source>
        <dbReference type="ARBA" id="ARBA00022691"/>
    </source>
</evidence>
<evidence type="ECO:0000256" key="2">
    <source>
        <dbReference type="ARBA" id="ARBA00022603"/>
    </source>
</evidence>
<reference evidence="6 7" key="1">
    <citation type="submission" date="2016-09" db="EMBL/GenBank/DDBJ databases">
        <title>Desulfuribacillus arsenicus sp. nov., an obligately anaerobic, dissimilatory arsenic- and antimonate-reducing bacterium isolated from anoxic sediments.</title>
        <authorList>
            <person name="Abin C.A."/>
            <person name="Hollibaugh J.T."/>
        </authorList>
    </citation>
    <scope>NUCLEOTIDE SEQUENCE [LARGE SCALE GENOMIC DNA]</scope>
    <source>
        <strain evidence="6 7">MLFW-2</strain>
    </source>
</reference>
<dbReference type="InterPro" id="IPR002748">
    <property type="entry name" value="CbiD"/>
</dbReference>
<keyword evidence="1 5" id="KW-0169">Cobalamin biosynthesis</keyword>
<dbReference type="UniPathway" id="UPA00148">
    <property type="reaction ID" value="UER00227"/>
</dbReference>
<comment type="catalytic activity">
    <reaction evidence="5">
        <text>Co-precorrin-5B + S-adenosyl-L-methionine = Co-precorrin-6A + S-adenosyl-L-homocysteine</text>
        <dbReference type="Rhea" id="RHEA:26285"/>
        <dbReference type="ChEBI" id="CHEBI:57856"/>
        <dbReference type="ChEBI" id="CHEBI:59789"/>
        <dbReference type="ChEBI" id="CHEBI:60063"/>
        <dbReference type="ChEBI" id="CHEBI:60064"/>
        <dbReference type="EC" id="2.1.1.195"/>
    </reaction>
</comment>
<dbReference type="EMBL" id="MJAT01000036">
    <property type="protein sequence ID" value="OEH84753.1"/>
    <property type="molecule type" value="Genomic_DNA"/>
</dbReference>
<evidence type="ECO:0000256" key="1">
    <source>
        <dbReference type="ARBA" id="ARBA00022573"/>
    </source>
</evidence>
<comment type="pathway">
    <text evidence="5">Cofactor biosynthesis; adenosylcobalamin biosynthesis; cob(II)yrinate a,c-diamide from sirohydrochlorin (anaerobic route): step 6/10.</text>
</comment>
<keyword evidence="4 5" id="KW-0949">S-adenosyl-L-methionine</keyword>
<dbReference type="AlphaFoldDB" id="A0A1E5L410"/>
<dbReference type="Gene3D" id="3.30.2110.10">
    <property type="entry name" value="CbiD-like"/>
    <property type="match status" value="1"/>
</dbReference>
<evidence type="ECO:0000256" key="5">
    <source>
        <dbReference type="HAMAP-Rule" id="MF_00787"/>
    </source>
</evidence>
<dbReference type="NCBIfam" id="TIGR00312">
    <property type="entry name" value="cbiD"/>
    <property type="match status" value="1"/>
</dbReference>
<dbReference type="Pfam" id="PF01888">
    <property type="entry name" value="CbiD"/>
    <property type="match status" value="1"/>
</dbReference>
<dbReference type="InterPro" id="IPR036074">
    <property type="entry name" value="CbiD_sf"/>
</dbReference>
<gene>
    <name evidence="5" type="primary">cbiD</name>
    <name evidence="6" type="ORF">BHU72_07930</name>
</gene>
<dbReference type="Proteomes" id="UP000095255">
    <property type="component" value="Unassembled WGS sequence"/>
</dbReference>
<dbReference type="EC" id="2.1.1.195" evidence="5"/>
<protein>
    <recommendedName>
        <fullName evidence="5">Cobalt-precorrin-5B C(1)-methyltransferase</fullName>
        <ecNumber evidence="5">2.1.1.195</ecNumber>
    </recommendedName>
    <alternativeName>
        <fullName evidence="5">Cobalt-precorrin-6A synthase</fullName>
    </alternativeName>
</protein>
<dbReference type="STRING" id="1390249.BHU72_07930"/>
<dbReference type="GO" id="GO:0032259">
    <property type="term" value="P:methylation"/>
    <property type="evidence" value="ECO:0007669"/>
    <property type="project" value="UniProtKB-KW"/>
</dbReference>
<proteinExistence type="inferred from homology"/>
<comment type="function">
    <text evidence="5">Catalyzes the methylation of C-1 in cobalt-precorrin-5B to form cobalt-precorrin-6A.</text>
</comment>
<dbReference type="HAMAP" id="MF_00787">
    <property type="entry name" value="CbiD"/>
    <property type="match status" value="1"/>
</dbReference>
<accession>A0A1E5L410</accession>
<dbReference type="SUPFAM" id="SSF111342">
    <property type="entry name" value="CbiD-like"/>
    <property type="match status" value="1"/>
</dbReference>
<organism evidence="6 7">
    <name type="scientific">Desulfuribacillus stibiiarsenatis</name>
    <dbReference type="NCBI Taxonomy" id="1390249"/>
    <lineage>
        <taxon>Bacteria</taxon>
        <taxon>Bacillati</taxon>
        <taxon>Bacillota</taxon>
        <taxon>Desulfuribacillia</taxon>
        <taxon>Desulfuribacillales</taxon>
        <taxon>Desulfuribacillaceae</taxon>
        <taxon>Desulfuribacillus</taxon>
    </lineage>
</organism>
<name>A0A1E5L410_9FIRM</name>
<comment type="similarity">
    <text evidence="5">Belongs to the CbiD family.</text>
</comment>
<comment type="caution">
    <text evidence="6">The sequence shown here is derived from an EMBL/GenBank/DDBJ whole genome shotgun (WGS) entry which is preliminary data.</text>
</comment>
<dbReference type="PANTHER" id="PTHR35863:SF1">
    <property type="entry name" value="COBALT-PRECORRIN-5B C(1)-METHYLTRANSFERASE"/>
    <property type="match status" value="1"/>
</dbReference>
<sequence>MEWQPYRLVEGRKLRRGFTTGAAATAATKAALELLSRQFVSSKVDISLPTQQEYTVSIPIDSCFYNKDGSVTAFVIKDGGDDPDVTNGIKIGATVKYVSFLNHTDTTLDESNQAIHINGGTGIGIVTKQGLKVRVGEHAINPVPRQMIKNVAKTYAQRGKTINITIFVPEGEKIAHKTLNPALGIIGGISILGTTGIVEPMSEEAYKESLVPQLDMVQALGYDTVFLTPGRRGQLTLNSFGIPLEQTVQMSNFVGYMLKECQIRKFKKVILFGTQGKLIKLAGGIFHTHHRVADARIEILISEAALNEVPIDLLFQLRNEVTIEASVKLLQEHGYHVVLQKLCEKAAMKAADYIQNEIEIGVVFLDIDGKIVAKSNSVDQWW</sequence>
<dbReference type="GO" id="GO:0043780">
    <property type="term" value="F:cobalt-precorrin-5B C1-methyltransferase activity"/>
    <property type="evidence" value="ECO:0007669"/>
    <property type="project" value="RHEA"/>
</dbReference>
<evidence type="ECO:0000313" key="6">
    <source>
        <dbReference type="EMBL" id="OEH84753.1"/>
    </source>
</evidence>
<keyword evidence="7" id="KW-1185">Reference proteome</keyword>